<dbReference type="Proteomes" id="UP000591071">
    <property type="component" value="Unassembled WGS sequence"/>
</dbReference>
<gene>
    <name evidence="1" type="ORF">HF872_03765</name>
</gene>
<proteinExistence type="predicted"/>
<sequence length="56" mass="6373">MNKKILVQVTESGATVPEYYEASDIDDAFALIKSFTESMEYEGATWEMKISPLYCQ</sequence>
<name>A0A848BR62_9FIRM</name>
<reference evidence="1 2" key="1">
    <citation type="submission" date="2020-04" db="EMBL/GenBank/DDBJ databases">
        <authorList>
            <person name="Hitch T.C.A."/>
            <person name="Wylensek D."/>
            <person name="Clavel T."/>
        </authorList>
    </citation>
    <scope>NUCLEOTIDE SEQUENCE [LARGE SCALE GENOMIC DNA]</scope>
    <source>
        <strain evidence="1 2">Oil-RF-744-FAT-WT-6-1</strain>
    </source>
</reference>
<comment type="caution">
    <text evidence="1">The sequence shown here is derived from an EMBL/GenBank/DDBJ whole genome shotgun (WGS) entry which is preliminary data.</text>
</comment>
<evidence type="ECO:0000313" key="1">
    <source>
        <dbReference type="EMBL" id="NME27745.1"/>
    </source>
</evidence>
<accession>A0A848BR62</accession>
<dbReference type="AlphaFoldDB" id="A0A848BR62"/>
<protein>
    <submittedName>
        <fullName evidence="1">Uncharacterized protein</fullName>
    </submittedName>
</protein>
<evidence type="ECO:0000313" key="2">
    <source>
        <dbReference type="Proteomes" id="UP000591071"/>
    </source>
</evidence>
<dbReference type="EMBL" id="JABAFG010000004">
    <property type="protein sequence ID" value="NME27745.1"/>
    <property type="molecule type" value="Genomic_DNA"/>
</dbReference>
<dbReference type="RefSeq" id="WP_170087279.1">
    <property type="nucleotide sequence ID" value="NZ_JABAFG010000004.1"/>
</dbReference>
<organism evidence="1 2">
    <name type="scientific">Megasphaera hexanoica</name>
    <dbReference type="NCBI Taxonomy" id="1675036"/>
    <lineage>
        <taxon>Bacteria</taxon>
        <taxon>Bacillati</taxon>
        <taxon>Bacillota</taxon>
        <taxon>Negativicutes</taxon>
        <taxon>Veillonellales</taxon>
        <taxon>Veillonellaceae</taxon>
        <taxon>Megasphaera</taxon>
    </lineage>
</organism>